<dbReference type="RefSeq" id="WP_074790129.1">
    <property type="nucleotide sequence ID" value="NZ_FNZX01000006.1"/>
</dbReference>
<protein>
    <submittedName>
        <fullName evidence="1">Uncharacterized protein</fullName>
    </submittedName>
</protein>
<dbReference type="AlphaFoldDB" id="A0A1H7HW09"/>
<dbReference type="Proteomes" id="UP000182321">
    <property type="component" value="Unassembled WGS sequence"/>
</dbReference>
<evidence type="ECO:0000313" key="1">
    <source>
        <dbReference type="EMBL" id="SEK53742.1"/>
    </source>
</evidence>
<accession>A0A1H7HW09</accession>
<name>A0A1H7HW09_9FIRM</name>
<reference evidence="2" key="1">
    <citation type="submission" date="2016-10" db="EMBL/GenBank/DDBJ databases">
        <authorList>
            <person name="Varghese N."/>
        </authorList>
    </citation>
    <scope>NUCLEOTIDE SEQUENCE [LARGE SCALE GENOMIC DNA]</scope>
    <source>
        <strain evidence="2">ACV-9</strain>
    </source>
</reference>
<keyword evidence="2" id="KW-1185">Reference proteome</keyword>
<dbReference type="EMBL" id="FNZX01000006">
    <property type="protein sequence ID" value="SEK53742.1"/>
    <property type="molecule type" value="Genomic_DNA"/>
</dbReference>
<evidence type="ECO:0000313" key="2">
    <source>
        <dbReference type="Proteomes" id="UP000182321"/>
    </source>
</evidence>
<proteinExistence type="predicted"/>
<organism evidence="1 2">
    <name type="scientific">Pseudobutyrivibrio ruminis</name>
    <dbReference type="NCBI Taxonomy" id="46206"/>
    <lineage>
        <taxon>Bacteria</taxon>
        <taxon>Bacillati</taxon>
        <taxon>Bacillota</taxon>
        <taxon>Clostridia</taxon>
        <taxon>Lachnospirales</taxon>
        <taxon>Lachnospiraceae</taxon>
        <taxon>Pseudobutyrivibrio</taxon>
    </lineage>
</organism>
<gene>
    <name evidence="1" type="ORF">SAMN02910377_01133</name>
</gene>
<sequence length="131" mass="15121">MNNRFTIEAPDQETIQAAKEAQKKIQDKASIIMDIYTFQAKVNSGEITDDKGIAELIINGSVSNYHIHINRRCVTKSDGTLITYTGIMKMYKPEELKIKYTKRPKKMMSLAQYKQMIKERKMRQKNAGMNV</sequence>